<name>A0AAF0EQL0_9BASI</name>
<dbReference type="GO" id="GO:0009249">
    <property type="term" value="P:protein lipoylation"/>
    <property type="evidence" value="ECO:0007669"/>
    <property type="project" value="InterPro"/>
</dbReference>
<comment type="similarity">
    <text evidence="2">Belongs to the LipB family.</text>
</comment>
<evidence type="ECO:0000259" key="6">
    <source>
        <dbReference type="PROSITE" id="PS51733"/>
    </source>
</evidence>
<evidence type="ECO:0000313" key="8">
    <source>
        <dbReference type="Proteomes" id="UP001219933"/>
    </source>
</evidence>
<dbReference type="InterPro" id="IPR000544">
    <property type="entry name" value="Octanoyltransferase"/>
</dbReference>
<evidence type="ECO:0000256" key="3">
    <source>
        <dbReference type="ARBA" id="ARBA00012334"/>
    </source>
</evidence>
<dbReference type="GO" id="GO:0033819">
    <property type="term" value="F:lipoyl(octanoyl) transferase activity"/>
    <property type="evidence" value="ECO:0007669"/>
    <property type="project" value="UniProtKB-EC"/>
</dbReference>
<feature type="domain" description="BPL/LPL catalytic" evidence="6">
    <location>
        <begin position="61"/>
        <end position="252"/>
    </location>
</feature>
<evidence type="ECO:0000256" key="1">
    <source>
        <dbReference type="ARBA" id="ARBA00004821"/>
    </source>
</evidence>
<accession>A0AAF0EQL0</accession>
<gene>
    <name evidence="7" type="ORF">MCUN1_001396</name>
</gene>
<evidence type="ECO:0000256" key="2">
    <source>
        <dbReference type="ARBA" id="ARBA00007907"/>
    </source>
</evidence>
<dbReference type="PANTHER" id="PTHR10993">
    <property type="entry name" value="OCTANOYLTRANSFERASE"/>
    <property type="match status" value="1"/>
</dbReference>
<evidence type="ECO:0000313" key="7">
    <source>
        <dbReference type="EMBL" id="WFD34555.1"/>
    </source>
</evidence>
<dbReference type="Gene3D" id="3.30.930.10">
    <property type="entry name" value="Bira Bifunctional Protein, Domain 2"/>
    <property type="match status" value="1"/>
</dbReference>
<protein>
    <recommendedName>
        <fullName evidence="3">lipoyl(octanoyl) transferase</fullName>
        <ecNumber evidence="3">2.3.1.181</ecNumber>
    </recommendedName>
</protein>
<dbReference type="PROSITE" id="PS01313">
    <property type="entry name" value="LIPB"/>
    <property type="match status" value="1"/>
</dbReference>
<dbReference type="InterPro" id="IPR045864">
    <property type="entry name" value="aa-tRNA-synth_II/BPL/LPL"/>
</dbReference>
<dbReference type="PANTHER" id="PTHR10993:SF7">
    <property type="entry name" value="LIPOYLTRANSFERASE 2, MITOCHONDRIAL-RELATED"/>
    <property type="match status" value="1"/>
</dbReference>
<keyword evidence="4 7" id="KW-0808">Transferase</keyword>
<keyword evidence="5 7" id="KW-0012">Acyltransferase</keyword>
<evidence type="ECO:0000256" key="4">
    <source>
        <dbReference type="ARBA" id="ARBA00022679"/>
    </source>
</evidence>
<sequence length="279" mass="30369">MASPIQVAHIPYRVPYALGLKLQEHLVAQRIAARAVVREHKGASPTQLSANAQAIDDAKRVADTDFLLLLEHTPVYTQGKRQDTEADNVAAAPGRTADFFKIPRGGLLTYHGPGQLVGYPILDLGAMNMSVRCYVSKLQDAIRDTLAQLDIPTVGAPSEEARYTGVWVDPTHKIASLGVHVQHRIVSHGFALNVQDEALEGFRRIVACGLREVQMTCVNEHLRKLGIDAAYDVAQVSRLAAGHISARLDRDTQPVSSELLSWEADAHSILAHFGGAYGF</sequence>
<dbReference type="SUPFAM" id="SSF55681">
    <property type="entry name" value="Class II aaRS and biotin synthetases"/>
    <property type="match status" value="1"/>
</dbReference>
<dbReference type="Proteomes" id="UP001219933">
    <property type="component" value="Chromosome 2"/>
</dbReference>
<comment type="pathway">
    <text evidence="1">Protein modification; protein lipoylation via endogenous pathway; protein N(6)-(lipoyl)lysine from octanoyl-[acyl-carrier-protein]: step 1/2.</text>
</comment>
<dbReference type="NCBIfam" id="TIGR00214">
    <property type="entry name" value="lipB"/>
    <property type="match status" value="1"/>
</dbReference>
<evidence type="ECO:0000256" key="5">
    <source>
        <dbReference type="ARBA" id="ARBA00023315"/>
    </source>
</evidence>
<dbReference type="AlphaFoldDB" id="A0AAF0EQL0"/>
<organism evidence="7 8">
    <name type="scientific">Malassezia cuniculi</name>
    <dbReference type="NCBI Taxonomy" id="948313"/>
    <lineage>
        <taxon>Eukaryota</taxon>
        <taxon>Fungi</taxon>
        <taxon>Dikarya</taxon>
        <taxon>Basidiomycota</taxon>
        <taxon>Ustilaginomycotina</taxon>
        <taxon>Malasseziomycetes</taxon>
        <taxon>Malasseziales</taxon>
        <taxon>Malasseziaceae</taxon>
        <taxon>Malassezia</taxon>
    </lineage>
</organism>
<dbReference type="Pfam" id="PF21948">
    <property type="entry name" value="LplA-B_cat"/>
    <property type="match status" value="1"/>
</dbReference>
<dbReference type="EC" id="2.3.1.181" evidence="3"/>
<reference evidence="7" key="1">
    <citation type="submission" date="2023-03" db="EMBL/GenBank/DDBJ databases">
        <title>Mating type loci evolution in Malassezia.</title>
        <authorList>
            <person name="Coelho M.A."/>
        </authorList>
    </citation>
    <scope>NUCLEOTIDE SEQUENCE</scope>
    <source>
        <strain evidence="7">CBS 11721</strain>
    </source>
</reference>
<keyword evidence="8" id="KW-1185">Reference proteome</keyword>
<dbReference type="EMBL" id="CP119878">
    <property type="protein sequence ID" value="WFD34555.1"/>
    <property type="molecule type" value="Genomic_DNA"/>
</dbReference>
<dbReference type="InterPro" id="IPR020605">
    <property type="entry name" value="Octanoyltransferase_CS"/>
</dbReference>
<dbReference type="PROSITE" id="PS51733">
    <property type="entry name" value="BPL_LPL_CATALYTIC"/>
    <property type="match status" value="1"/>
</dbReference>
<dbReference type="InterPro" id="IPR004143">
    <property type="entry name" value="BPL_LPL_catalytic"/>
</dbReference>
<proteinExistence type="inferred from homology"/>